<dbReference type="Gene3D" id="3.40.850.10">
    <property type="entry name" value="Kinesin motor domain"/>
    <property type="match status" value="1"/>
</dbReference>
<dbReference type="InterPro" id="IPR001752">
    <property type="entry name" value="Kinesin_motor_dom"/>
</dbReference>
<reference evidence="11 12" key="1">
    <citation type="journal article" date="2008" name="Nature">
        <title>The genome of the model beetle and pest Tribolium castaneum.</title>
        <authorList>
            <consortium name="Tribolium Genome Sequencing Consortium"/>
            <person name="Richards S."/>
            <person name="Gibbs R.A."/>
            <person name="Weinstock G.M."/>
            <person name="Brown S.J."/>
            <person name="Denell R."/>
            <person name="Beeman R.W."/>
            <person name="Gibbs R."/>
            <person name="Beeman R.W."/>
            <person name="Brown S.J."/>
            <person name="Bucher G."/>
            <person name="Friedrich M."/>
            <person name="Grimmelikhuijzen C.J."/>
            <person name="Klingler M."/>
            <person name="Lorenzen M."/>
            <person name="Richards S."/>
            <person name="Roth S."/>
            <person name="Schroder R."/>
            <person name="Tautz D."/>
            <person name="Zdobnov E.M."/>
            <person name="Muzny D."/>
            <person name="Gibbs R.A."/>
            <person name="Weinstock G.M."/>
            <person name="Attaway T."/>
            <person name="Bell S."/>
            <person name="Buhay C.J."/>
            <person name="Chandrabose M.N."/>
            <person name="Chavez D."/>
            <person name="Clerk-Blankenburg K.P."/>
            <person name="Cree A."/>
            <person name="Dao M."/>
            <person name="Davis C."/>
            <person name="Chacko J."/>
            <person name="Dinh H."/>
            <person name="Dugan-Rocha S."/>
            <person name="Fowler G."/>
            <person name="Garner T.T."/>
            <person name="Garnes J."/>
            <person name="Gnirke A."/>
            <person name="Hawes A."/>
            <person name="Hernandez J."/>
            <person name="Hines S."/>
            <person name="Holder M."/>
            <person name="Hume J."/>
            <person name="Jhangiani S.N."/>
            <person name="Joshi V."/>
            <person name="Khan Z.M."/>
            <person name="Jackson L."/>
            <person name="Kovar C."/>
            <person name="Kowis A."/>
            <person name="Lee S."/>
            <person name="Lewis L.R."/>
            <person name="Margolis J."/>
            <person name="Morgan M."/>
            <person name="Nazareth L.V."/>
            <person name="Nguyen N."/>
            <person name="Okwuonu G."/>
            <person name="Parker D."/>
            <person name="Richards S."/>
            <person name="Ruiz S.J."/>
            <person name="Santibanez J."/>
            <person name="Savard J."/>
            <person name="Scherer S.E."/>
            <person name="Schneider B."/>
            <person name="Sodergren E."/>
            <person name="Tautz D."/>
            <person name="Vattahil S."/>
            <person name="Villasana D."/>
            <person name="White C.S."/>
            <person name="Wright R."/>
            <person name="Park Y."/>
            <person name="Beeman R.W."/>
            <person name="Lord J."/>
            <person name="Oppert B."/>
            <person name="Lorenzen M."/>
            <person name="Brown S."/>
            <person name="Wang L."/>
            <person name="Savard J."/>
            <person name="Tautz D."/>
            <person name="Richards S."/>
            <person name="Weinstock G."/>
            <person name="Gibbs R.A."/>
            <person name="Liu Y."/>
            <person name="Worley K."/>
            <person name="Weinstock G."/>
            <person name="Elsik C.G."/>
            <person name="Reese J.T."/>
            <person name="Elhaik E."/>
            <person name="Landan G."/>
            <person name="Graur D."/>
            <person name="Arensburger P."/>
            <person name="Atkinson P."/>
            <person name="Beeman R.W."/>
            <person name="Beidler J."/>
            <person name="Brown S.J."/>
            <person name="Demuth J.P."/>
            <person name="Drury D.W."/>
            <person name="Du Y.Z."/>
            <person name="Fujiwara H."/>
            <person name="Lorenzen M."/>
            <person name="Maselli V."/>
            <person name="Osanai M."/>
            <person name="Park Y."/>
            <person name="Robertson H.M."/>
            <person name="Tu Z."/>
            <person name="Wang J.J."/>
            <person name="Wang S."/>
            <person name="Richards S."/>
            <person name="Song H."/>
            <person name="Zhang L."/>
            <person name="Sodergren E."/>
            <person name="Werner D."/>
            <person name="Stanke M."/>
            <person name="Morgenstern B."/>
            <person name="Solovyev V."/>
            <person name="Kosarev P."/>
            <person name="Brown G."/>
            <person name="Chen H.C."/>
            <person name="Ermolaeva O."/>
            <person name="Hlavina W."/>
            <person name="Kapustin Y."/>
            <person name="Kiryutin B."/>
            <person name="Kitts P."/>
            <person name="Maglott D."/>
            <person name="Pruitt K."/>
            <person name="Sapojnikov V."/>
            <person name="Souvorov A."/>
            <person name="Mackey A.J."/>
            <person name="Waterhouse R.M."/>
            <person name="Wyder S."/>
            <person name="Zdobnov E.M."/>
            <person name="Zdobnov E.M."/>
            <person name="Wyder S."/>
            <person name="Kriventseva E.V."/>
            <person name="Kadowaki T."/>
            <person name="Bork P."/>
            <person name="Aranda M."/>
            <person name="Bao R."/>
            <person name="Beermann A."/>
            <person name="Berns N."/>
            <person name="Bolognesi R."/>
            <person name="Bonneton F."/>
            <person name="Bopp D."/>
            <person name="Brown S.J."/>
            <person name="Bucher G."/>
            <person name="Butts T."/>
            <person name="Chaumot A."/>
            <person name="Denell R.E."/>
            <person name="Ferrier D.E."/>
            <person name="Friedrich M."/>
            <person name="Gordon C.M."/>
            <person name="Jindra M."/>
            <person name="Klingler M."/>
            <person name="Lan Q."/>
            <person name="Lattorff H.M."/>
            <person name="Laudet V."/>
            <person name="von Levetsow C."/>
            <person name="Liu Z."/>
            <person name="Lutz R."/>
            <person name="Lynch J.A."/>
            <person name="da Fonseca R.N."/>
            <person name="Posnien N."/>
            <person name="Reuter R."/>
            <person name="Roth S."/>
            <person name="Savard J."/>
            <person name="Schinko J.B."/>
            <person name="Schmitt C."/>
            <person name="Schoppmeier M."/>
            <person name="Schroder R."/>
            <person name="Shippy T.D."/>
            <person name="Simonnet F."/>
            <person name="Marques-Souza H."/>
            <person name="Tautz D."/>
            <person name="Tomoyasu Y."/>
            <person name="Trauner J."/>
            <person name="Van der Zee M."/>
            <person name="Vervoort M."/>
            <person name="Wittkopp N."/>
            <person name="Wimmer E.A."/>
            <person name="Yang X."/>
            <person name="Jones A.K."/>
            <person name="Sattelle D.B."/>
            <person name="Ebert P.R."/>
            <person name="Nelson D."/>
            <person name="Scott J.G."/>
            <person name="Beeman R.W."/>
            <person name="Muthukrishnan S."/>
            <person name="Kramer K.J."/>
            <person name="Arakane Y."/>
            <person name="Beeman R.W."/>
            <person name="Zhu Q."/>
            <person name="Hogenkamp D."/>
            <person name="Dixit R."/>
            <person name="Oppert B."/>
            <person name="Jiang H."/>
            <person name="Zou Z."/>
            <person name="Marshall J."/>
            <person name="Elpidina E."/>
            <person name="Vinokurov K."/>
            <person name="Oppert C."/>
            <person name="Zou Z."/>
            <person name="Evans J."/>
            <person name="Lu Z."/>
            <person name="Zhao P."/>
            <person name="Sumathipala N."/>
            <person name="Altincicek B."/>
            <person name="Vilcinskas A."/>
            <person name="Williams M."/>
            <person name="Hultmark D."/>
            <person name="Hetru C."/>
            <person name="Jiang H."/>
            <person name="Grimmelikhuijzen C.J."/>
            <person name="Hauser F."/>
            <person name="Cazzamali G."/>
            <person name="Williamson M."/>
            <person name="Park Y."/>
            <person name="Li B."/>
            <person name="Tanaka Y."/>
            <person name="Predel R."/>
            <person name="Neupert S."/>
            <person name="Schachtner J."/>
            <person name="Verleyen P."/>
            <person name="Raible F."/>
            <person name="Bork P."/>
            <person name="Friedrich M."/>
            <person name="Walden K.K."/>
            <person name="Robertson H.M."/>
            <person name="Angeli S."/>
            <person name="Foret S."/>
            <person name="Bucher G."/>
            <person name="Schuetz S."/>
            <person name="Maleszka R."/>
            <person name="Wimmer E.A."/>
            <person name="Beeman R.W."/>
            <person name="Lorenzen M."/>
            <person name="Tomoyasu Y."/>
            <person name="Miller S.C."/>
            <person name="Grossmann D."/>
            <person name="Bucher G."/>
        </authorList>
    </citation>
    <scope>NUCLEOTIDE SEQUENCE [LARGE SCALE GENOMIC DNA]</scope>
    <source>
        <strain evidence="11 12">Georgia GA2</strain>
    </source>
</reference>
<reference evidence="11 12" key="2">
    <citation type="journal article" date="2010" name="Nucleic Acids Res.">
        <title>BeetleBase in 2010: revisions to provide comprehensive genomic information for Tribolium castaneum.</title>
        <authorList>
            <person name="Kim H.S."/>
            <person name="Murphy T."/>
            <person name="Xia J."/>
            <person name="Caragea D."/>
            <person name="Park Y."/>
            <person name="Beeman R.W."/>
            <person name="Lorenzen M.D."/>
            <person name="Butcher S."/>
            <person name="Manak J.R."/>
            <person name="Brown S.J."/>
        </authorList>
    </citation>
    <scope>GENOME REANNOTATION</scope>
    <source>
        <strain evidence="11 12">Georgia GA2</strain>
    </source>
</reference>
<dbReference type="PANTHER" id="PTHR47969">
    <property type="entry name" value="CHROMOSOME-ASSOCIATED KINESIN KIF4A-RELATED"/>
    <property type="match status" value="1"/>
</dbReference>
<evidence type="ECO:0000256" key="3">
    <source>
        <dbReference type="ARBA" id="ARBA00022741"/>
    </source>
</evidence>
<dbReference type="SMART" id="SM00129">
    <property type="entry name" value="KISc"/>
    <property type="match status" value="1"/>
</dbReference>
<dbReference type="GO" id="GO:0005524">
    <property type="term" value="F:ATP binding"/>
    <property type="evidence" value="ECO:0007669"/>
    <property type="project" value="UniProtKB-UniRule"/>
</dbReference>
<dbReference type="PROSITE" id="PS50067">
    <property type="entry name" value="KINESIN_MOTOR_2"/>
    <property type="match status" value="1"/>
</dbReference>
<dbReference type="InterPro" id="IPR036961">
    <property type="entry name" value="Kinesin_motor_dom_sf"/>
</dbReference>
<dbReference type="GO" id="GO:0090307">
    <property type="term" value="P:mitotic spindle assembly"/>
    <property type="evidence" value="ECO:0000318"/>
    <property type="project" value="GO_Central"/>
</dbReference>
<keyword evidence="5" id="KW-0175">Coiled coil</keyword>
<evidence type="ECO:0000256" key="5">
    <source>
        <dbReference type="ARBA" id="ARBA00023054"/>
    </source>
</evidence>
<evidence type="ECO:0000256" key="9">
    <source>
        <dbReference type="SAM" id="MobiDB-lite"/>
    </source>
</evidence>
<dbReference type="GO" id="GO:0005876">
    <property type="term" value="C:spindle microtubule"/>
    <property type="evidence" value="ECO:0000318"/>
    <property type="project" value="GO_Central"/>
</dbReference>
<dbReference type="Pfam" id="PF00225">
    <property type="entry name" value="Kinesin"/>
    <property type="match status" value="1"/>
</dbReference>
<dbReference type="FunCoup" id="D6WF49">
    <property type="interactions" value="70"/>
</dbReference>
<dbReference type="EMBL" id="KQ971327">
    <property type="protein sequence ID" value="EFA00906.2"/>
    <property type="molecule type" value="Genomic_DNA"/>
</dbReference>
<accession>D6WF49</accession>
<keyword evidence="6" id="KW-0206">Cytoskeleton</keyword>
<evidence type="ECO:0000256" key="1">
    <source>
        <dbReference type="ARBA" id="ARBA00004245"/>
    </source>
</evidence>
<keyword evidence="3 7" id="KW-0547">Nucleotide-binding</keyword>
<dbReference type="GO" id="GO:0007018">
    <property type="term" value="P:microtubule-based movement"/>
    <property type="evidence" value="ECO:0007669"/>
    <property type="project" value="InterPro"/>
</dbReference>
<evidence type="ECO:0000313" key="11">
    <source>
        <dbReference type="EMBL" id="EFA00906.2"/>
    </source>
</evidence>
<evidence type="ECO:0000256" key="8">
    <source>
        <dbReference type="RuleBase" id="RU000394"/>
    </source>
</evidence>
<evidence type="ECO:0000256" key="2">
    <source>
        <dbReference type="ARBA" id="ARBA00022490"/>
    </source>
</evidence>
<dbReference type="PANTHER" id="PTHR47969:SF15">
    <property type="entry name" value="CHROMOSOME-ASSOCIATED KINESIN KIF4A-RELATED"/>
    <property type="match status" value="1"/>
</dbReference>
<keyword evidence="12" id="KW-1185">Reference proteome</keyword>
<evidence type="ECO:0000259" key="10">
    <source>
        <dbReference type="PROSITE" id="PS50067"/>
    </source>
</evidence>
<evidence type="ECO:0000256" key="6">
    <source>
        <dbReference type="ARBA" id="ARBA00023212"/>
    </source>
</evidence>
<dbReference type="PROSITE" id="PS00411">
    <property type="entry name" value="KINESIN_MOTOR_1"/>
    <property type="match status" value="1"/>
</dbReference>
<dbReference type="SUPFAM" id="SSF47781">
    <property type="entry name" value="RuvA domain 2-like"/>
    <property type="match status" value="1"/>
</dbReference>
<dbReference type="KEGG" id="tca:656086"/>
<dbReference type="Gene3D" id="1.10.150.280">
    <property type="entry name" value="AF1531-like domain"/>
    <property type="match status" value="1"/>
</dbReference>
<dbReference type="eggNOG" id="KOG0244">
    <property type="taxonomic scope" value="Eukaryota"/>
</dbReference>
<gene>
    <name evidence="11" type="primary">AUGUSTUS-3.0.2_03812</name>
    <name evidence="11" type="ORF">TcasGA2_TC003812</name>
</gene>
<dbReference type="OMA" id="VIREDRW"/>
<dbReference type="STRING" id="7070.D6WF49"/>
<dbReference type="GO" id="GO:0005634">
    <property type="term" value="C:nucleus"/>
    <property type="evidence" value="ECO:0000318"/>
    <property type="project" value="GO_Central"/>
</dbReference>
<dbReference type="GO" id="GO:0008574">
    <property type="term" value="F:plus-end-directed microtubule motor activity"/>
    <property type="evidence" value="ECO:0000318"/>
    <property type="project" value="GO_Central"/>
</dbReference>
<feature type="domain" description="Kinesin motor" evidence="10">
    <location>
        <begin position="4"/>
        <end position="314"/>
    </location>
</feature>
<dbReference type="InParanoid" id="D6WF49"/>
<dbReference type="PRINTS" id="PR00380">
    <property type="entry name" value="KINESINHEAVY"/>
</dbReference>
<feature type="region of interest" description="Disordered" evidence="9">
    <location>
        <begin position="562"/>
        <end position="582"/>
    </location>
</feature>
<dbReference type="Pfam" id="PF12836">
    <property type="entry name" value="HHH_3"/>
    <property type="match status" value="1"/>
</dbReference>
<keyword evidence="2" id="KW-0963">Cytoplasm</keyword>
<proteinExistence type="inferred from homology"/>
<feature type="binding site" evidence="7">
    <location>
        <begin position="82"/>
        <end position="89"/>
    </location>
    <ligand>
        <name>ATP</name>
        <dbReference type="ChEBI" id="CHEBI:30616"/>
    </ligand>
</feature>
<keyword evidence="8" id="KW-0493">Microtubule</keyword>
<dbReference type="CDD" id="cd00106">
    <property type="entry name" value="KISc"/>
    <property type="match status" value="1"/>
</dbReference>
<keyword evidence="7 8" id="KW-0505">Motor protein</keyword>
<keyword evidence="4 7" id="KW-0067">ATP-binding</keyword>
<dbReference type="GO" id="GO:0072686">
    <property type="term" value="C:mitotic spindle"/>
    <property type="evidence" value="ECO:0000318"/>
    <property type="project" value="GO_Central"/>
</dbReference>
<protein>
    <recommendedName>
        <fullName evidence="8">Kinesin-like protein</fullName>
    </recommendedName>
</protein>
<dbReference type="GO" id="GO:0008017">
    <property type="term" value="F:microtubule binding"/>
    <property type="evidence" value="ECO:0007669"/>
    <property type="project" value="InterPro"/>
</dbReference>
<evidence type="ECO:0000256" key="7">
    <source>
        <dbReference type="PROSITE-ProRule" id="PRU00283"/>
    </source>
</evidence>
<dbReference type="InterPro" id="IPR027640">
    <property type="entry name" value="Kinesin-like_fam"/>
</dbReference>
<feature type="compositionally biased region" description="Basic residues" evidence="9">
    <location>
        <begin position="563"/>
        <end position="574"/>
    </location>
</feature>
<sequence length="652" mass="73710">MEGFVNVSVRIKPTFNDEATNSCLQVINKQPPILLVLDKSQTYHFDNIFTPDIQQEEVYNETVKTLTERVKTGYNCTVFAYGQTGTGKTYTIGTNADVTINEEESGLISRTLDDFFTPSDGYTETEISISFIEIYNEKVYDLLLPHHALPVKGFTVQGFKKLKVNNTFEALEQLKYGSKNRHTSGTKQNLNSSRSHAIFSIYYQSRSCTSEIESKLNLVDLAGSERVNKTGNQGSSFYEGVNINKGLLSLGQVMTALSTNCSHIPYRQSVITTILQDSLNKKNYVTLIACVSSSPEDLSETLQTLEFANRVKKMKNKPEINHFITQYKKENPSLFPRGLTPSKRSNLNTFETPFKKPKITLPAVQETPYFVNNSAFEVSPLLSSTMTSGSSCAQQNFSPVIRKYITAMESSIVNRLESVIKSTLRRSKRLSVRRENKENVSPRISWNKISKNLYAEPPEGRATSSPLEKSIISSNSDSFLGNQINIMENNNGAKNNQRTDDSIFLVPAPRTKKPKIQNNSVRRSSVRLQLKQHVSETQLPEGNRRRSVRLQNKQTVLNTCEKTKKKSKSPVKKNKTAESPTTLRTNKVLQLLNKGTIKELEKLHTVGAKTAEKIYLFRQLKGNFKSIADMEEMPSWTKAKFEKFLAENFLRR</sequence>
<dbReference type="HOGENOM" id="CLU_371847_0_0_1"/>
<dbReference type="Proteomes" id="UP000007266">
    <property type="component" value="Linkage group 3"/>
</dbReference>
<dbReference type="SUPFAM" id="SSF52540">
    <property type="entry name" value="P-loop containing nucleoside triphosphate hydrolases"/>
    <property type="match status" value="1"/>
</dbReference>
<name>D6WF49_TRICA</name>
<dbReference type="AlphaFoldDB" id="D6WF49"/>
<dbReference type="OrthoDB" id="6237065at2759"/>
<evidence type="ECO:0000313" key="12">
    <source>
        <dbReference type="Proteomes" id="UP000007266"/>
    </source>
</evidence>
<dbReference type="InterPro" id="IPR019821">
    <property type="entry name" value="Kinesin_motor_CS"/>
</dbReference>
<dbReference type="InterPro" id="IPR027417">
    <property type="entry name" value="P-loop_NTPase"/>
</dbReference>
<dbReference type="InterPro" id="IPR010994">
    <property type="entry name" value="RuvA_2-like"/>
</dbReference>
<evidence type="ECO:0000256" key="4">
    <source>
        <dbReference type="ARBA" id="ARBA00022840"/>
    </source>
</evidence>
<comment type="similarity">
    <text evidence="7 8">Belongs to the TRAFAC class myosin-kinesin ATPase superfamily. Kinesin family.</text>
</comment>
<dbReference type="GO" id="GO:0051231">
    <property type="term" value="P:spindle elongation"/>
    <property type="evidence" value="ECO:0000318"/>
    <property type="project" value="GO_Central"/>
</dbReference>
<organism evidence="11 12">
    <name type="scientific">Tribolium castaneum</name>
    <name type="common">Red flour beetle</name>
    <dbReference type="NCBI Taxonomy" id="7070"/>
    <lineage>
        <taxon>Eukaryota</taxon>
        <taxon>Metazoa</taxon>
        <taxon>Ecdysozoa</taxon>
        <taxon>Arthropoda</taxon>
        <taxon>Hexapoda</taxon>
        <taxon>Insecta</taxon>
        <taxon>Pterygota</taxon>
        <taxon>Neoptera</taxon>
        <taxon>Endopterygota</taxon>
        <taxon>Coleoptera</taxon>
        <taxon>Polyphaga</taxon>
        <taxon>Cucujiformia</taxon>
        <taxon>Tenebrionidae</taxon>
        <taxon>Tenebrionidae incertae sedis</taxon>
        <taxon>Tribolium</taxon>
    </lineage>
</organism>
<comment type="subcellular location">
    <subcellularLocation>
        <location evidence="1">Cytoplasm</location>
        <location evidence="1">Cytoskeleton</location>
    </subcellularLocation>
</comment>